<evidence type="ECO:0000313" key="1">
    <source>
        <dbReference type="EMBL" id="GGD50123.1"/>
    </source>
</evidence>
<keyword evidence="2" id="KW-1185">Reference proteome</keyword>
<dbReference type="EMBL" id="BMHP01000001">
    <property type="protein sequence ID" value="GGD50123.1"/>
    <property type="molecule type" value="Genomic_DNA"/>
</dbReference>
<protein>
    <submittedName>
        <fullName evidence="1">Uncharacterized protein</fullName>
    </submittedName>
</protein>
<comment type="caution">
    <text evidence="1">The sequence shown here is derived from an EMBL/GenBank/DDBJ whole genome shotgun (WGS) entry which is preliminary data.</text>
</comment>
<evidence type="ECO:0000313" key="2">
    <source>
        <dbReference type="Proteomes" id="UP000612456"/>
    </source>
</evidence>
<proteinExistence type="predicted"/>
<reference evidence="1" key="1">
    <citation type="journal article" date="2014" name="Int. J. Syst. Evol. Microbiol.">
        <title>Complete genome sequence of Corynebacterium casei LMG S-19264T (=DSM 44701T), isolated from a smear-ripened cheese.</title>
        <authorList>
            <consortium name="US DOE Joint Genome Institute (JGI-PGF)"/>
            <person name="Walter F."/>
            <person name="Albersmeier A."/>
            <person name="Kalinowski J."/>
            <person name="Ruckert C."/>
        </authorList>
    </citation>
    <scope>NUCLEOTIDE SEQUENCE</scope>
    <source>
        <strain evidence="1">CGMCC 1.15178</strain>
    </source>
</reference>
<sequence length="63" mass="6811">MGRRPAISRGAKKKVKINFNPVEGEILDAIAKAIEPQVNAVLAKHGASLRISVKEILRNHAKG</sequence>
<gene>
    <name evidence="1" type="ORF">GCM10010911_04600</name>
</gene>
<name>A0A916YLZ5_9BACL</name>
<dbReference type="AlphaFoldDB" id="A0A916YLZ5"/>
<reference evidence="1" key="2">
    <citation type="submission" date="2020-09" db="EMBL/GenBank/DDBJ databases">
        <authorList>
            <person name="Sun Q."/>
            <person name="Zhou Y."/>
        </authorList>
    </citation>
    <scope>NUCLEOTIDE SEQUENCE</scope>
    <source>
        <strain evidence="1">CGMCC 1.15178</strain>
    </source>
</reference>
<dbReference type="Proteomes" id="UP000612456">
    <property type="component" value="Unassembled WGS sequence"/>
</dbReference>
<organism evidence="1 2">
    <name type="scientific">Paenibacillus nasutitermitis</name>
    <dbReference type="NCBI Taxonomy" id="1652958"/>
    <lineage>
        <taxon>Bacteria</taxon>
        <taxon>Bacillati</taxon>
        <taxon>Bacillota</taxon>
        <taxon>Bacilli</taxon>
        <taxon>Bacillales</taxon>
        <taxon>Paenibacillaceae</taxon>
        <taxon>Paenibacillus</taxon>
    </lineage>
</organism>
<accession>A0A916YLZ5</accession>